<evidence type="ECO:0000256" key="4">
    <source>
        <dbReference type="ARBA" id="ARBA00023054"/>
    </source>
</evidence>
<dbReference type="STRING" id="75743.A0A401NSR2"/>
<dbReference type="CDD" id="cd00087">
    <property type="entry name" value="FReD"/>
    <property type="match status" value="1"/>
</dbReference>
<dbReference type="GO" id="GO:0005576">
    <property type="term" value="C:extracellular region"/>
    <property type="evidence" value="ECO:0007669"/>
    <property type="project" value="UniProtKB-SubCell"/>
</dbReference>
<dbReference type="InterPro" id="IPR037579">
    <property type="entry name" value="FIB_ANG-like"/>
</dbReference>
<dbReference type="PROSITE" id="PS00514">
    <property type="entry name" value="FIBRINOGEN_C_1"/>
    <property type="match status" value="1"/>
</dbReference>
<dbReference type="PANTHER" id="PTHR47221">
    <property type="entry name" value="FIBRINOGEN ALPHA CHAIN"/>
    <property type="match status" value="1"/>
</dbReference>
<dbReference type="InterPro" id="IPR020837">
    <property type="entry name" value="Fibrinogen_CS"/>
</dbReference>
<keyword evidence="5" id="KW-1015">Disulfide bond</keyword>
<keyword evidence="2" id="KW-0964">Secreted</keyword>
<keyword evidence="4 7" id="KW-0175">Coiled coil</keyword>
<evidence type="ECO:0000313" key="10">
    <source>
        <dbReference type="Proteomes" id="UP000288216"/>
    </source>
</evidence>
<comment type="subcellular location">
    <subcellularLocation>
        <location evidence="1">Secreted</location>
    </subcellularLocation>
</comment>
<feature type="domain" description="Fibrinogen C-terminal" evidence="8">
    <location>
        <begin position="217"/>
        <end position="437"/>
    </location>
</feature>
<dbReference type="Proteomes" id="UP000288216">
    <property type="component" value="Unassembled WGS sequence"/>
</dbReference>
<feature type="coiled-coil region" evidence="7">
    <location>
        <begin position="161"/>
        <end position="195"/>
    </location>
</feature>
<reference evidence="9 10" key="1">
    <citation type="journal article" date="2018" name="Nat. Ecol. Evol.">
        <title>Shark genomes provide insights into elasmobranch evolution and the origin of vertebrates.</title>
        <authorList>
            <person name="Hara Y"/>
            <person name="Yamaguchi K"/>
            <person name="Onimaru K"/>
            <person name="Kadota M"/>
            <person name="Koyanagi M"/>
            <person name="Keeley SD"/>
            <person name="Tatsumi K"/>
            <person name="Tanaka K"/>
            <person name="Motone F"/>
            <person name="Kageyama Y"/>
            <person name="Nozu R"/>
            <person name="Adachi N"/>
            <person name="Nishimura O"/>
            <person name="Nakagawa R"/>
            <person name="Tanegashima C"/>
            <person name="Kiyatake I"/>
            <person name="Matsumoto R"/>
            <person name="Murakumo K"/>
            <person name="Nishida K"/>
            <person name="Terakita A"/>
            <person name="Kuratani S"/>
            <person name="Sato K"/>
            <person name="Hyodo S Kuraku.S."/>
        </authorList>
    </citation>
    <scope>NUCLEOTIDE SEQUENCE [LARGE SCALE GENOMIC DNA]</scope>
</reference>
<dbReference type="InterPro" id="IPR014716">
    <property type="entry name" value="Fibrinogen_a/b/g_C_1"/>
</dbReference>
<dbReference type="InterPro" id="IPR036056">
    <property type="entry name" value="Fibrinogen-like_C"/>
</dbReference>
<dbReference type="InterPro" id="IPR002181">
    <property type="entry name" value="Fibrinogen_a/b/g_C_dom"/>
</dbReference>
<dbReference type="EMBL" id="BFAA01004054">
    <property type="protein sequence ID" value="GCB63887.1"/>
    <property type="molecule type" value="Genomic_DNA"/>
</dbReference>
<dbReference type="PANTHER" id="PTHR47221:SF6">
    <property type="entry name" value="FIBRINOGEN ALPHA CHAIN"/>
    <property type="match status" value="1"/>
</dbReference>
<keyword evidence="6" id="KW-0325">Glycoprotein</keyword>
<dbReference type="SUPFAM" id="SSF56496">
    <property type="entry name" value="Fibrinogen C-terminal domain-like"/>
    <property type="match status" value="1"/>
</dbReference>
<keyword evidence="10" id="KW-1185">Reference proteome</keyword>
<dbReference type="OrthoDB" id="6145874at2759"/>
<dbReference type="Pfam" id="PF00147">
    <property type="entry name" value="Fibrinogen_C"/>
    <property type="match status" value="1"/>
</dbReference>
<evidence type="ECO:0000313" key="9">
    <source>
        <dbReference type="EMBL" id="GCB63887.1"/>
    </source>
</evidence>
<dbReference type="Gene3D" id="3.90.215.10">
    <property type="entry name" value="Gamma Fibrinogen, chain A, domain 1"/>
    <property type="match status" value="1"/>
</dbReference>
<comment type="caution">
    <text evidence="9">The sequence shown here is derived from an EMBL/GenBank/DDBJ whole genome shotgun (WGS) entry which is preliminary data.</text>
</comment>
<proteinExistence type="predicted"/>
<protein>
    <recommendedName>
        <fullName evidence="8">Fibrinogen C-terminal domain-containing protein</fullName>
    </recommendedName>
</protein>
<name>A0A401NSR2_SCYTO</name>
<organism evidence="9 10">
    <name type="scientific">Scyliorhinus torazame</name>
    <name type="common">Cloudy catshark</name>
    <name type="synonym">Catulus torazame</name>
    <dbReference type="NCBI Taxonomy" id="75743"/>
    <lineage>
        <taxon>Eukaryota</taxon>
        <taxon>Metazoa</taxon>
        <taxon>Chordata</taxon>
        <taxon>Craniata</taxon>
        <taxon>Vertebrata</taxon>
        <taxon>Chondrichthyes</taxon>
        <taxon>Elasmobranchii</taxon>
        <taxon>Galeomorphii</taxon>
        <taxon>Galeoidea</taxon>
        <taxon>Carcharhiniformes</taxon>
        <taxon>Scyliorhinidae</taxon>
        <taxon>Scyliorhinus</taxon>
    </lineage>
</organism>
<evidence type="ECO:0000256" key="6">
    <source>
        <dbReference type="ARBA" id="ARBA00023180"/>
    </source>
</evidence>
<evidence type="ECO:0000256" key="2">
    <source>
        <dbReference type="ARBA" id="ARBA00022525"/>
    </source>
</evidence>
<evidence type="ECO:0000256" key="3">
    <source>
        <dbReference type="ARBA" id="ARBA00022729"/>
    </source>
</evidence>
<dbReference type="PROSITE" id="PS51406">
    <property type="entry name" value="FIBRINOGEN_C_2"/>
    <property type="match status" value="1"/>
</dbReference>
<accession>A0A401NSR2</accession>
<evidence type="ECO:0000256" key="7">
    <source>
        <dbReference type="SAM" id="Coils"/>
    </source>
</evidence>
<dbReference type="AlphaFoldDB" id="A0A401NSR2"/>
<feature type="coiled-coil region" evidence="7">
    <location>
        <begin position="89"/>
        <end position="123"/>
    </location>
</feature>
<gene>
    <name evidence="9" type="ORF">scyTo_0009735</name>
</gene>
<dbReference type="GO" id="GO:0007596">
    <property type="term" value="P:blood coagulation"/>
    <property type="evidence" value="ECO:0007669"/>
    <property type="project" value="InterPro"/>
</dbReference>
<dbReference type="SMART" id="SM00186">
    <property type="entry name" value="FBG"/>
    <property type="match status" value="1"/>
</dbReference>
<evidence type="ECO:0000256" key="5">
    <source>
        <dbReference type="ARBA" id="ARBA00023157"/>
    </source>
</evidence>
<evidence type="ECO:0000259" key="8">
    <source>
        <dbReference type="PROSITE" id="PS51406"/>
    </source>
</evidence>
<evidence type="ECO:0000256" key="1">
    <source>
        <dbReference type="ARBA" id="ARBA00004613"/>
    </source>
</evidence>
<sequence>MIHPINVLKSLPGNIRRGEKTQFASSDDISILAHGLYLLGKGLKENTDKIKGEMNDVLGQLNVCNSSINNLGSQVRLIESDEKDLQGKALKLEMEDEELHKRIMELRNELMKALQDQQSVANKVDSLEGKRERILENYVEKNKSADVPFYRSATEFQNQRIDEVVVLLKAQQQQIDEQNQQIQLLVNKISNADLDPRKHFKKDVKGSNSLGDQWSIQNAASSDSDCDQIFKRGERTSGIYSIQPIGSQLLQTYCQMTAESGWTVIQRRYNGTLDFDRSWLDYITGFGDLHGEFWLGLESFYQVAHRAKYILRIELEDWKNDTRYIEYTFKIGGKVNNYTLQIGQVLTGDLSSAISDCKALPFSTSDRDNDLHTVINCAEQHSGGWWFSACGEANLNGKYLRSQISRRQDRKKGIFWKTWKGNYYSFKSTQLMVRPMKIVN</sequence>
<dbReference type="OMA" id="WFSACGE"/>
<keyword evidence="3" id="KW-0732">Signal</keyword>